<dbReference type="GO" id="GO:0004047">
    <property type="term" value="F:aminomethyltransferase activity"/>
    <property type="evidence" value="ECO:0007669"/>
    <property type="project" value="UniProtKB-UniRule"/>
</dbReference>
<evidence type="ECO:0000256" key="2">
    <source>
        <dbReference type="ARBA" id="ARBA00012616"/>
    </source>
</evidence>
<dbReference type="Gene3D" id="2.40.30.110">
    <property type="entry name" value="Aminomethyltransferase beta-barrel domains"/>
    <property type="match status" value="1"/>
</dbReference>
<dbReference type="PIRSF" id="PIRSF006487">
    <property type="entry name" value="GcvT"/>
    <property type="match status" value="1"/>
</dbReference>
<dbReference type="AlphaFoldDB" id="A0A498C7G1"/>
<feature type="domain" description="GCVT N-terminal" evidence="9">
    <location>
        <begin position="6"/>
        <end position="255"/>
    </location>
</feature>
<reference evidence="11 12" key="1">
    <citation type="submission" date="2018-10" db="EMBL/GenBank/DDBJ databases">
        <title>Genomic Encyclopedia of Type Strains, Phase IV (KMG-IV): sequencing the most valuable type-strain genomes for metagenomic binning, comparative biology and taxonomic classification.</title>
        <authorList>
            <person name="Goeker M."/>
        </authorList>
    </citation>
    <scope>NUCLEOTIDE SEQUENCE [LARGE SCALE GENOMIC DNA]</scope>
    <source>
        <strain evidence="11 12">DSM 12769</strain>
    </source>
</reference>
<dbReference type="Proteomes" id="UP000275461">
    <property type="component" value="Unassembled WGS sequence"/>
</dbReference>
<dbReference type="HAMAP" id="MF_00259">
    <property type="entry name" value="GcvT"/>
    <property type="match status" value="1"/>
</dbReference>
<dbReference type="Gene3D" id="4.10.1250.10">
    <property type="entry name" value="Aminomethyltransferase fragment"/>
    <property type="match status" value="1"/>
</dbReference>
<comment type="similarity">
    <text evidence="1 7">Belongs to the GcvT family.</text>
</comment>
<evidence type="ECO:0000256" key="4">
    <source>
        <dbReference type="ARBA" id="ARBA00022679"/>
    </source>
</evidence>
<name>A0A498C7G1_9GAMM</name>
<dbReference type="PANTHER" id="PTHR43757">
    <property type="entry name" value="AMINOMETHYLTRANSFERASE"/>
    <property type="match status" value="1"/>
</dbReference>
<dbReference type="OrthoDB" id="9774591at2"/>
<keyword evidence="12" id="KW-1185">Reference proteome</keyword>
<dbReference type="InterPro" id="IPR013977">
    <property type="entry name" value="GcvT_C"/>
</dbReference>
<evidence type="ECO:0000256" key="5">
    <source>
        <dbReference type="ARBA" id="ARBA00031395"/>
    </source>
</evidence>
<dbReference type="GO" id="GO:0008483">
    <property type="term" value="F:transaminase activity"/>
    <property type="evidence" value="ECO:0007669"/>
    <property type="project" value="UniProtKB-KW"/>
</dbReference>
<dbReference type="SUPFAM" id="SSF103025">
    <property type="entry name" value="Folate-binding domain"/>
    <property type="match status" value="1"/>
</dbReference>
<dbReference type="Pfam" id="PF01571">
    <property type="entry name" value="GCV_T"/>
    <property type="match status" value="1"/>
</dbReference>
<dbReference type="SUPFAM" id="SSF101790">
    <property type="entry name" value="Aminomethyltransferase beta-barrel domain"/>
    <property type="match status" value="1"/>
</dbReference>
<dbReference type="InterPro" id="IPR022903">
    <property type="entry name" value="GcvT_bac"/>
</dbReference>
<dbReference type="EMBL" id="RCDA01000003">
    <property type="protein sequence ID" value="RLK48171.1"/>
    <property type="molecule type" value="Genomic_DNA"/>
</dbReference>
<dbReference type="NCBIfam" id="NF001567">
    <property type="entry name" value="PRK00389.1"/>
    <property type="match status" value="1"/>
</dbReference>
<comment type="function">
    <text evidence="7">The glycine cleavage system catalyzes the degradation of glycine.</text>
</comment>
<dbReference type="RefSeq" id="WP_121442579.1">
    <property type="nucleotide sequence ID" value="NZ_RCDA01000003.1"/>
</dbReference>
<dbReference type="FunFam" id="4.10.1250.10:FF:000001">
    <property type="entry name" value="Aminomethyltransferase"/>
    <property type="match status" value="1"/>
</dbReference>
<dbReference type="GO" id="GO:0019464">
    <property type="term" value="P:glycine decarboxylation via glycine cleavage system"/>
    <property type="evidence" value="ECO:0007669"/>
    <property type="project" value="UniProtKB-UniRule"/>
</dbReference>
<dbReference type="Pfam" id="PF08669">
    <property type="entry name" value="GCV_T_C"/>
    <property type="match status" value="1"/>
</dbReference>
<dbReference type="InterPro" id="IPR028896">
    <property type="entry name" value="GcvT/YgfZ/DmdA"/>
</dbReference>
<evidence type="ECO:0000313" key="12">
    <source>
        <dbReference type="Proteomes" id="UP000275461"/>
    </source>
</evidence>
<dbReference type="InterPro" id="IPR029043">
    <property type="entry name" value="GcvT/YgfZ_C"/>
</dbReference>
<gene>
    <name evidence="7" type="primary">gcvT</name>
    <name evidence="11" type="ORF">DFR31_2048</name>
</gene>
<keyword evidence="3 7" id="KW-0032">Aminotransferase</keyword>
<organism evidence="11 12">
    <name type="scientific">Alkalispirillum mobile</name>
    <dbReference type="NCBI Taxonomy" id="85925"/>
    <lineage>
        <taxon>Bacteria</taxon>
        <taxon>Pseudomonadati</taxon>
        <taxon>Pseudomonadota</taxon>
        <taxon>Gammaproteobacteria</taxon>
        <taxon>Chromatiales</taxon>
        <taxon>Ectothiorhodospiraceae</taxon>
        <taxon>Alkalispirillum</taxon>
    </lineage>
</organism>
<evidence type="ECO:0000313" key="11">
    <source>
        <dbReference type="EMBL" id="RLK48171.1"/>
    </source>
</evidence>
<protein>
    <recommendedName>
        <fullName evidence="2 7">Aminomethyltransferase</fullName>
        <ecNumber evidence="2 7">2.1.2.10</ecNumber>
    </recommendedName>
    <alternativeName>
        <fullName evidence="5 7">Glycine cleavage system T protein</fullName>
    </alternativeName>
</protein>
<evidence type="ECO:0000256" key="1">
    <source>
        <dbReference type="ARBA" id="ARBA00008609"/>
    </source>
</evidence>
<dbReference type="InterPro" id="IPR027266">
    <property type="entry name" value="TrmE/GcvT-like"/>
</dbReference>
<feature type="domain" description="Aminomethyltransferase C-terminal" evidence="10">
    <location>
        <begin position="278"/>
        <end position="353"/>
    </location>
</feature>
<evidence type="ECO:0000256" key="7">
    <source>
        <dbReference type="HAMAP-Rule" id="MF_00259"/>
    </source>
</evidence>
<comment type="caution">
    <text evidence="11">The sequence shown here is derived from an EMBL/GenBank/DDBJ whole genome shotgun (WGS) entry which is preliminary data.</text>
</comment>
<dbReference type="InterPro" id="IPR006222">
    <property type="entry name" value="GCVT_N"/>
</dbReference>
<evidence type="ECO:0000256" key="6">
    <source>
        <dbReference type="ARBA" id="ARBA00047665"/>
    </source>
</evidence>
<evidence type="ECO:0000259" key="10">
    <source>
        <dbReference type="Pfam" id="PF08669"/>
    </source>
</evidence>
<evidence type="ECO:0000256" key="8">
    <source>
        <dbReference type="PIRSR" id="PIRSR006487-1"/>
    </source>
</evidence>
<keyword evidence="4 7" id="KW-0808">Transferase</keyword>
<dbReference type="NCBIfam" id="TIGR00528">
    <property type="entry name" value="gcvT"/>
    <property type="match status" value="1"/>
</dbReference>
<sequence>MHRTPLYRRHQQADARLVDFAGWQLPMDFGSALAEHRAVREHCGLFDVSHMAITDLEGATACDALRLILAADVARLDDAPPGKAQYGCLLNESGGIIDDLIIFRRGEGRYRLVSNAATREVVQGWLERLTAAFGLRPQCRNDLAMIALQGPAAPNLIEQLPGAARAVGLPPFEALDQDPLFISRTGYTGEDGFEIILPGGEAGAAWDALIAAGARPCGLAARDSLRLEAGLNLSGQDMDEHTTPLECGLGWTVHWSPEDRDFIGRHALAAQRAAGAGRRRQGLVLQGRGIPRHGHPVLDSAGTPVGEVTSGGWSPVLQRGIALARVAADARGPFRVEIRGRALEAEPVRPPFVRNGKPRVDGPG</sequence>
<dbReference type="InterPro" id="IPR006223">
    <property type="entry name" value="GcvT"/>
</dbReference>
<accession>A0A498C7G1</accession>
<evidence type="ECO:0000256" key="3">
    <source>
        <dbReference type="ARBA" id="ARBA00022576"/>
    </source>
</evidence>
<dbReference type="Gene3D" id="3.30.1360.120">
    <property type="entry name" value="Probable tRNA modification gtpase trme, domain 1"/>
    <property type="match status" value="1"/>
</dbReference>
<evidence type="ECO:0000259" key="9">
    <source>
        <dbReference type="Pfam" id="PF01571"/>
    </source>
</evidence>
<dbReference type="EC" id="2.1.2.10" evidence="2 7"/>
<dbReference type="GO" id="GO:0005960">
    <property type="term" value="C:glycine cleavage complex"/>
    <property type="evidence" value="ECO:0007669"/>
    <property type="project" value="InterPro"/>
</dbReference>
<proteinExistence type="inferred from homology"/>
<dbReference type="GO" id="GO:0008168">
    <property type="term" value="F:methyltransferase activity"/>
    <property type="evidence" value="ECO:0007669"/>
    <property type="project" value="UniProtKB-KW"/>
</dbReference>
<dbReference type="PANTHER" id="PTHR43757:SF2">
    <property type="entry name" value="AMINOMETHYLTRANSFERASE, MITOCHONDRIAL"/>
    <property type="match status" value="1"/>
</dbReference>
<feature type="binding site" evidence="8">
    <location>
        <position position="194"/>
    </location>
    <ligand>
        <name>substrate</name>
    </ligand>
</feature>
<comment type="catalytic activity">
    <reaction evidence="6 7">
        <text>N(6)-[(R)-S(8)-aminomethyldihydrolipoyl]-L-lysyl-[protein] + (6S)-5,6,7,8-tetrahydrofolate = N(6)-[(R)-dihydrolipoyl]-L-lysyl-[protein] + (6R)-5,10-methylene-5,6,7,8-tetrahydrofolate + NH4(+)</text>
        <dbReference type="Rhea" id="RHEA:16945"/>
        <dbReference type="Rhea" id="RHEA-COMP:10475"/>
        <dbReference type="Rhea" id="RHEA-COMP:10492"/>
        <dbReference type="ChEBI" id="CHEBI:15636"/>
        <dbReference type="ChEBI" id="CHEBI:28938"/>
        <dbReference type="ChEBI" id="CHEBI:57453"/>
        <dbReference type="ChEBI" id="CHEBI:83100"/>
        <dbReference type="ChEBI" id="CHEBI:83143"/>
        <dbReference type="EC" id="2.1.2.10"/>
    </reaction>
</comment>
<dbReference type="GO" id="GO:0032259">
    <property type="term" value="P:methylation"/>
    <property type="evidence" value="ECO:0007669"/>
    <property type="project" value="UniProtKB-KW"/>
</dbReference>
<dbReference type="GO" id="GO:0005829">
    <property type="term" value="C:cytosol"/>
    <property type="evidence" value="ECO:0007669"/>
    <property type="project" value="TreeGrafter"/>
</dbReference>
<dbReference type="Gene3D" id="3.30.70.1400">
    <property type="entry name" value="Aminomethyltransferase beta-barrel domains"/>
    <property type="match status" value="1"/>
</dbReference>
<comment type="subunit">
    <text evidence="7">The glycine cleavage system is composed of four proteins: P, T, L and H.</text>
</comment>
<keyword evidence="11" id="KW-0489">Methyltransferase</keyword>